<dbReference type="InterPro" id="IPR050445">
    <property type="entry name" value="Bact_polysacc_biosynth/exp"/>
</dbReference>
<feature type="transmembrane region" description="Helical" evidence="7">
    <location>
        <begin position="425"/>
        <end position="445"/>
    </location>
</feature>
<sequence>MEQAHSSFDLHKYTKLLLRKKWMWIIPTILCTIGSVFYATVQPDVYESECTLLVERSKVMDAVVGGQRGVSAKSVIQIVRQKMLSWKSLVSVIRILELDKDLERDDTAGLQVLYRKIGSKVRLKAKGRNLLTVSYRGENPEINFRIVDGLVTNFIESSLKDSRTEADETVEFVEEDLKRLKKNLDHSEEQLLAFEEEQLEDLPGSQNSKQVRLSIARKELIRVDRALNAINERIKYLDDLEGREDKTITGEVTRIPNPKVATLSKQIDKLEIEINTLRAKFFDEHPSIVKKLKVLKSLEEMREKVAKKVVSEEKIVNNPMYKDLKQKGFTAQLELKALQIERGDLIEEIALLEESVKAMPALRKKLSELKRGYNVNKQLFETRLMQKEKAELRREMTLDSRTNPYRIVDPARISYEPITVVKAKIVGMGFVLGLGLGIALILGLEQIDQRFKTMEDVISYMNLPALGMIPTIITNTQAKQILRKKIIVSSSIAGFIAITTVVCLVVEPVKTIVSKKASVGLEKLSKLSKK</sequence>
<name>A0A286U491_9BACT</name>
<evidence type="ECO:0000256" key="3">
    <source>
        <dbReference type="ARBA" id="ARBA00022692"/>
    </source>
</evidence>
<evidence type="ECO:0000313" key="10">
    <source>
        <dbReference type="Proteomes" id="UP000218542"/>
    </source>
</evidence>
<dbReference type="Pfam" id="PF02706">
    <property type="entry name" value="Wzz"/>
    <property type="match status" value="1"/>
</dbReference>
<evidence type="ECO:0000313" key="9">
    <source>
        <dbReference type="EMBL" id="GAX62945.1"/>
    </source>
</evidence>
<dbReference type="Proteomes" id="UP000218542">
    <property type="component" value="Unassembled WGS sequence"/>
</dbReference>
<dbReference type="GO" id="GO:0004713">
    <property type="term" value="F:protein tyrosine kinase activity"/>
    <property type="evidence" value="ECO:0007669"/>
    <property type="project" value="TreeGrafter"/>
</dbReference>
<comment type="caution">
    <text evidence="9">The sequence shown here is derived from an EMBL/GenBank/DDBJ whole genome shotgun (WGS) entry which is preliminary data.</text>
</comment>
<keyword evidence="10" id="KW-1185">Reference proteome</keyword>
<accession>A0A286U491</accession>
<keyword evidence="4 7" id="KW-1133">Transmembrane helix</keyword>
<feature type="transmembrane region" description="Helical" evidence="7">
    <location>
        <begin position="486"/>
        <end position="506"/>
    </location>
</feature>
<keyword evidence="6" id="KW-0175">Coiled coil</keyword>
<dbReference type="PANTHER" id="PTHR32309:SF13">
    <property type="entry name" value="FERRIC ENTEROBACTIN TRANSPORT PROTEIN FEPE"/>
    <property type="match status" value="1"/>
</dbReference>
<organism evidence="9 10">
    <name type="scientific">Candidatus Scalindua japonica</name>
    <dbReference type="NCBI Taxonomy" id="1284222"/>
    <lineage>
        <taxon>Bacteria</taxon>
        <taxon>Pseudomonadati</taxon>
        <taxon>Planctomycetota</taxon>
        <taxon>Candidatus Brocadiia</taxon>
        <taxon>Candidatus Brocadiales</taxon>
        <taxon>Candidatus Scalinduaceae</taxon>
        <taxon>Candidatus Scalindua</taxon>
    </lineage>
</organism>
<proteinExistence type="predicted"/>
<dbReference type="GO" id="GO:0005886">
    <property type="term" value="C:plasma membrane"/>
    <property type="evidence" value="ECO:0007669"/>
    <property type="project" value="UniProtKB-SubCell"/>
</dbReference>
<evidence type="ECO:0000256" key="7">
    <source>
        <dbReference type="SAM" id="Phobius"/>
    </source>
</evidence>
<gene>
    <name evidence="9" type="ORF">SCALIN_C45_0103</name>
</gene>
<evidence type="ECO:0000259" key="8">
    <source>
        <dbReference type="Pfam" id="PF02706"/>
    </source>
</evidence>
<evidence type="ECO:0000256" key="4">
    <source>
        <dbReference type="ARBA" id="ARBA00022989"/>
    </source>
</evidence>
<evidence type="ECO:0000256" key="5">
    <source>
        <dbReference type="ARBA" id="ARBA00023136"/>
    </source>
</evidence>
<keyword evidence="2" id="KW-1003">Cell membrane</keyword>
<evidence type="ECO:0000256" key="1">
    <source>
        <dbReference type="ARBA" id="ARBA00004651"/>
    </source>
</evidence>
<feature type="domain" description="Polysaccharide chain length determinant N-terminal" evidence="8">
    <location>
        <begin position="7"/>
        <end position="92"/>
    </location>
</feature>
<dbReference type="RefSeq" id="WP_096896337.1">
    <property type="nucleotide sequence ID" value="NZ_BAOS01000045.1"/>
</dbReference>
<evidence type="ECO:0000256" key="2">
    <source>
        <dbReference type="ARBA" id="ARBA00022475"/>
    </source>
</evidence>
<protein>
    <recommendedName>
        <fullName evidence="8">Polysaccharide chain length determinant N-terminal domain-containing protein</fullName>
    </recommendedName>
</protein>
<dbReference type="InterPro" id="IPR003856">
    <property type="entry name" value="LPS_length_determ_N"/>
</dbReference>
<dbReference type="PANTHER" id="PTHR32309">
    <property type="entry name" value="TYROSINE-PROTEIN KINASE"/>
    <property type="match status" value="1"/>
</dbReference>
<reference evidence="10" key="1">
    <citation type="journal article" date="2017" name="Environ. Microbiol. Rep.">
        <title>Genetic Diversity of Marine Anaerobic Ammonium-Oxidizing Bacteria as Revealed by Genomic and Proteomic Analyses of 'Candidatus Scalindua japonica'.</title>
        <authorList>
            <person name="Oshiki M."/>
            <person name="Mizuto K."/>
            <person name="Kimura Z."/>
            <person name="Kindaichi T."/>
            <person name="Satoh H."/>
            <person name="Okabe S."/>
        </authorList>
    </citation>
    <scope>NUCLEOTIDE SEQUENCE [LARGE SCALE GENOMIC DNA]</scope>
    <source>
        <strain evidence="10">husup-a2</strain>
    </source>
</reference>
<feature type="transmembrane region" description="Helical" evidence="7">
    <location>
        <begin position="21"/>
        <end position="41"/>
    </location>
</feature>
<dbReference type="EMBL" id="BAOS01000045">
    <property type="protein sequence ID" value="GAX62945.1"/>
    <property type="molecule type" value="Genomic_DNA"/>
</dbReference>
<dbReference type="AlphaFoldDB" id="A0A286U491"/>
<keyword evidence="5 7" id="KW-0472">Membrane</keyword>
<dbReference type="OrthoDB" id="234267at2"/>
<comment type="subcellular location">
    <subcellularLocation>
        <location evidence="1">Cell membrane</location>
        <topology evidence="1">Multi-pass membrane protein</topology>
    </subcellularLocation>
</comment>
<feature type="coiled-coil region" evidence="6">
    <location>
        <begin position="163"/>
        <end position="197"/>
    </location>
</feature>
<evidence type="ECO:0000256" key="6">
    <source>
        <dbReference type="SAM" id="Coils"/>
    </source>
</evidence>
<keyword evidence="3 7" id="KW-0812">Transmembrane</keyword>